<accession>A0ABY4UA09</accession>
<dbReference type="Gene3D" id="1.10.10.10">
    <property type="entry name" value="Winged helix-like DNA-binding domain superfamily/Winged helix DNA-binding domain"/>
    <property type="match status" value="1"/>
</dbReference>
<evidence type="ECO:0000256" key="1">
    <source>
        <dbReference type="ARBA" id="ARBA00023015"/>
    </source>
</evidence>
<dbReference type="InterPro" id="IPR036390">
    <property type="entry name" value="WH_DNA-bd_sf"/>
</dbReference>
<keyword evidence="3" id="KW-0804">Transcription</keyword>
<gene>
    <name evidence="5" type="ORF">NCF85_06005</name>
</gene>
<keyword evidence="6" id="KW-1185">Reference proteome</keyword>
<reference evidence="5 6" key="1">
    <citation type="submission" date="2022-06" db="EMBL/GenBank/DDBJ databases">
        <authorList>
            <person name="Liu G."/>
        </authorList>
    </citation>
    <scope>NUCLEOTIDE SEQUENCE [LARGE SCALE GENOMIC DNA]</scope>
    <source>
        <strain evidence="5 6">E4</strain>
    </source>
</reference>
<dbReference type="InterPro" id="IPR014710">
    <property type="entry name" value="RmlC-like_jellyroll"/>
</dbReference>
<dbReference type="InterPro" id="IPR018490">
    <property type="entry name" value="cNMP-bd_dom_sf"/>
</dbReference>
<dbReference type="InterPro" id="IPR036388">
    <property type="entry name" value="WH-like_DNA-bd_sf"/>
</dbReference>
<dbReference type="PROSITE" id="PS51063">
    <property type="entry name" value="HTH_CRP_2"/>
    <property type="match status" value="1"/>
</dbReference>
<dbReference type="PROSITE" id="PS00042">
    <property type="entry name" value="HTH_CRP_1"/>
    <property type="match status" value="1"/>
</dbReference>
<dbReference type="Pfam" id="PF13545">
    <property type="entry name" value="HTH_Crp_2"/>
    <property type="match status" value="1"/>
</dbReference>
<dbReference type="CDD" id="cd00038">
    <property type="entry name" value="CAP_ED"/>
    <property type="match status" value="1"/>
</dbReference>
<dbReference type="RefSeq" id="WP_301642846.1">
    <property type="nucleotide sequence ID" value="NZ_CP098494.1"/>
</dbReference>
<name>A0ABY4UA09_9SPHN</name>
<dbReference type="InterPro" id="IPR018335">
    <property type="entry name" value="Tscrpt_reg_HTH_Crp-type_CS"/>
</dbReference>
<evidence type="ECO:0000313" key="5">
    <source>
        <dbReference type="EMBL" id="USA62522.1"/>
    </source>
</evidence>
<keyword evidence="1" id="KW-0805">Transcription regulation</keyword>
<dbReference type="PRINTS" id="PR00034">
    <property type="entry name" value="HTHCRP"/>
</dbReference>
<dbReference type="InterPro" id="IPR000595">
    <property type="entry name" value="cNMP-bd_dom"/>
</dbReference>
<proteinExistence type="predicted"/>
<dbReference type="CDD" id="cd00092">
    <property type="entry name" value="HTH_CRP"/>
    <property type="match status" value="1"/>
</dbReference>
<dbReference type="InterPro" id="IPR012318">
    <property type="entry name" value="HTH_CRP"/>
</dbReference>
<dbReference type="SMART" id="SM00419">
    <property type="entry name" value="HTH_CRP"/>
    <property type="match status" value="1"/>
</dbReference>
<organism evidence="5 6">
    <name type="scientific">Qipengyuania citrea</name>
    <dbReference type="NCBI Taxonomy" id="225971"/>
    <lineage>
        <taxon>Bacteria</taxon>
        <taxon>Pseudomonadati</taxon>
        <taxon>Pseudomonadota</taxon>
        <taxon>Alphaproteobacteria</taxon>
        <taxon>Sphingomonadales</taxon>
        <taxon>Erythrobacteraceae</taxon>
        <taxon>Qipengyuania</taxon>
    </lineage>
</organism>
<sequence length="229" mass="25064">MSDNDLQRLFAALLHLDLPKSMASRLCALGGDVDIKCGAVAELDDPAVRFIVFVAEGVAKFVGHLGNDREQVVAFLLANDLTVFPRSDAVPYSLHGITDCRLFAFPADAFIRTIAADPDLAKAVCEHMFVAFDQSRDMSVLLGRKTAQERVATFLTSMAERIGKQNDDGVSLSLPISRREIADSLGLTIETVSRQFTELRELGIIDTNGRSDVTILDRLRIREVAALPC</sequence>
<dbReference type="EMBL" id="CP098494">
    <property type="protein sequence ID" value="USA62522.1"/>
    <property type="molecule type" value="Genomic_DNA"/>
</dbReference>
<evidence type="ECO:0000313" key="6">
    <source>
        <dbReference type="Proteomes" id="UP001056619"/>
    </source>
</evidence>
<dbReference type="Gene3D" id="2.60.120.10">
    <property type="entry name" value="Jelly Rolls"/>
    <property type="match status" value="1"/>
</dbReference>
<evidence type="ECO:0000256" key="3">
    <source>
        <dbReference type="ARBA" id="ARBA00023163"/>
    </source>
</evidence>
<evidence type="ECO:0000259" key="4">
    <source>
        <dbReference type="PROSITE" id="PS51063"/>
    </source>
</evidence>
<dbReference type="SUPFAM" id="SSF46785">
    <property type="entry name" value="Winged helix' DNA-binding domain"/>
    <property type="match status" value="1"/>
</dbReference>
<evidence type="ECO:0000256" key="2">
    <source>
        <dbReference type="ARBA" id="ARBA00023125"/>
    </source>
</evidence>
<dbReference type="SUPFAM" id="SSF51206">
    <property type="entry name" value="cAMP-binding domain-like"/>
    <property type="match status" value="1"/>
</dbReference>
<feature type="domain" description="HTH crp-type" evidence="4">
    <location>
        <begin position="145"/>
        <end position="219"/>
    </location>
</feature>
<keyword evidence="2" id="KW-0238">DNA-binding</keyword>
<dbReference type="Proteomes" id="UP001056619">
    <property type="component" value="Chromosome"/>
</dbReference>
<protein>
    <submittedName>
        <fullName evidence="5">Crp/Fnr family transcriptional regulator</fullName>
    </submittedName>
</protein>